<dbReference type="EMBL" id="UOEY01000061">
    <property type="protein sequence ID" value="VAW38490.1"/>
    <property type="molecule type" value="Genomic_DNA"/>
</dbReference>
<dbReference type="SUPFAM" id="SSF109604">
    <property type="entry name" value="HD-domain/PDEase-like"/>
    <property type="match status" value="1"/>
</dbReference>
<dbReference type="AlphaFoldDB" id="A0A3B0VCQ8"/>
<protein>
    <submittedName>
        <fullName evidence="3">HD superfamily hydrolase</fullName>
    </submittedName>
</protein>
<name>A0A3B0VCQ8_9ZZZZ</name>
<dbReference type="Gene3D" id="1.10.3210.10">
    <property type="entry name" value="Hypothetical protein af1432"/>
    <property type="match status" value="1"/>
</dbReference>
<dbReference type="SMART" id="SM00471">
    <property type="entry name" value="HDc"/>
    <property type="match status" value="1"/>
</dbReference>
<evidence type="ECO:0000313" key="3">
    <source>
        <dbReference type="EMBL" id="VAW38490.1"/>
    </source>
</evidence>
<organism evidence="3">
    <name type="scientific">hydrothermal vent metagenome</name>
    <dbReference type="NCBI Taxonomy" id="652676"/>
    <lineage>
        <taxon>unclassified sequences</taxon>
        <taxon>metagenomes</taxon>
        <taxon>ecological metagenomes</taxon>
    </lineage>
</organism>
<feature type="domain" description="HD/PDEase" evidence="2">
    <location>
        <begin position="95"/>
        <end position="214"/>
    </location>
</feature>
<accession>A0A3B0VCQ8</accession>
<dbReference type="GO" id="GO:0016787">
    <property type="term" value="F:hydrolase activity"/>
    <property type="evidence" value="ECO:0007669"/>
    <property type="project" value="UniProtKB-KW"/>
</dbReference>
<gene>
    <name evidence="3" type="ORF">MNBD_DELTA04-414</name>
</gene>
<reference evidence="3" key="1">
    <citation type="submission" date="2018-06" db="EMBL/GenBank/DDBJ databases">
        <authorList>
            <person name="Zhirakovskaya E."/>
        </authorList>
    </citation>
    <scope>NUCLEOTIDE SEQUENCE</scope>
</reference>
<feature type="compositionally biased region" description="Basic and acidic residues" evidence="1">
    <location>
        <begin position="239"/>
        <end position="250"/>
    </location>
</feature>
<evidence type="ECO:0000259" key="2">
    <source>
        <dbReference type="SMART" id="SM00471"/>
    </source>
</evidence>
<dbReference type="InterPro" id="IPR003607">
    <property type="entry name" value="HD/PDEase_dom"/>
</dbReference>
<dbReference type="InterPro" id="IPR006674">
    <property type="entry name" value="HD_domain"/>
</dbReference>
<evidence type="ECO:0000256" key="1">
    <source>
        <dbReference type="SAM" id="MobiDB-lite"/>
    </source>
</evidence>
<dbReference type="CDD" id="cd00077">
    <property type="entry name" value="HDc"/>
    <property type="match status" value="1"/>
</dbReference>
<feature type="compositionally biased region" description="Polar residues" evidence="1">
    <location>
        <begin position="251"/>
        <end position="261"/>
    </location>
</feature>
<dbReference type="Pfam" id="PF01966">
    <property type="entry name" value="HD"/>
    <property type="match status" value="1"/>
</dbReference>
<feature type="region of interest" description="Disordered" evidence="1">
    <location>
        <begin position="239"/>
        <end position="261"/>
    </location>
</feature>
<sequence>MQCPGQDSRYWSGDAVFETTCPHCGHSVEFFKDDSQRKCSHCGHRLLNPSMDFGCASYCPYAEQCLGSMPPEMLAKRDDLFKDRIALAMRKYFGQDRKRIKHAQDVAAHADEIGKEEQGNMAVIMAAAYLHDIGIREAERKFNSSAAKYQHSEGPPVARELLTGLKAQAELIDEVCDIIGHHHTPRDQETVNFKVLYDADLIVNLDEKYRGKAPTAERLEKILHASFLTRSGRRAAEKALRKYVRDEPEQKNLSQNQDGNT</sequence>
<proteinExistence type="predicted"/>
<keyword evidence="3" id="KW-0378">Hydrolase</keyword>